<evidence type="ECO:0000256" key="1">
    <source>
        <dbReference type="SAM" id="SignalP"/>
    </source>
</evidence>
<dbReference type="Pfam" id="PF13372">
    <property type="entry name" value="Alginate_exp"/>
    <property type="match status" value="1"/>
</dbReference>
<keyword evidence="4" id="KW-1185">Reference proteome</keyword>
<evidence type="ECO:0000313" key="3">
    <source>
        <dbReference type="EMBL" id="RED23478.1"/>
    </source>
</evidence>
<protein>
    <submittedName>
        <fullName evidence="3">Alginate export protein</fullName>
    </submittedName>
</protein>
<feature type="signal peptide" evidence="1">
    <location>
        <begin position="1"/>
        <end position="20"/>
    </location>
</feature>
<keyword evidence="1" id="KW-0732">Signal</keyword>
<organism evidence="3 4">
    <name type="scientific">Flavobacterium cutihirudinis</name>
    <dbReference type="NCBI Taxonomy" id="1265740"/>
    <lineage>
        <taxon>Bacteria</taxon>
        <taxon>Pseudomonadati</taxon>
        <taxon>Bacteroidota</taxon>
        <taxon>Flavobacteriia</taxon>
        <taxon>Flavobacteriales</taxon>
        <taxon>Flavobacteriaceae</taxon>
        <taxon>Flavobacterium</taxon>
    </lineage>
</organism>
<name>A0A3D9FSE5_9FLAO</name>
<evidence type="ECO:0000313" key="4">
    <source>
        <dbReference type="Proteomes" id="UP000257004"/>
    </source>
</evidence>
<dbReference type="OrthoDB" id="1070463at2"/>
<dbReference type="InterPro" id="IPR053728">
    <property type="entry name" value="Alginate_Permeability_Chnl"/>
</dbReference>
<proteinExistence type="predicted"/>
<evidence type="ECO:0000259" key="2">
    <source>
        <dbReference type="Pfam" id="PF13372"/>
    </source>
</evidence>
<dbReference type="EMBL" id="QRDQ01000009">
    <property type="protein sequence ID" value="RED23478.1"/>
    <property type="molecule type" value="Genomic_DNA"/>
</dbReference>
<comment type="caution">
    <text evidence="3">The sequence shown here is derived from an EMBL/GenBank/DDBJ whole genome shotgun (WGS) entry which is preliminary data.</text>
</comment>
<reference evidence="3 4" key="1">
    <citation type="submission" date="2018-07" db="EMBL/GenBank/DDBJ databases">
        <title>Genomic Encyclopedia of Archaeal and Bacterial Type Strains, Phase II (KMG-II): from individual species to whole genera.</title>
        <authorList>
            <person name="Goeker M."/>
        </authorList>
    </citation>
    <scope>NUCLEOTIDE SEQUENCE [LARGE SCALE GENOMIC DNA]</scope>
    <source>
        <strain evidence="3 4">DSM 25795</strain>
    </source>
</reference>
<dbReference type="InterPro" id="IPR025388">
    <property type="entry name" value="Alginate_export_dom"/>
</dbReference>
<dbReference type="AlphaFoldDB" id="A0A3D9FSE5"/>
<sequence>MKKLKLILILIVGLSFEIQAQELDVNLQIRPRFEYRNGYKQLLQEGQEGTSQISQRSRLNFNYKQEDLIVKLTLQNTRTWGDVAPTAPADKNGVAVFEAWAQYNFTEKWSARMGRQVLSYDNQRILGEQDWGQQAQSHDALTVSYHTEKQKLDFGGAYNSTAENVVQTPYTVASYKTLQYAWYHNQFNSELGLSFLVLNTGYEYAPLPAPATKLLVDYMQTFGPYLTYKKGKIDTSFWLYGQTGKSTDQQVSAWNAAANIGYNITDAFKLGLGYEFLSGKDSNDGSTVIKSFNPIFGTNHGFNGYMDYFYVGNHLKNVGLQDAFLKLNYNVNKWQFALIPHVFLAAADVATPLPANEKLDSYLGTEIDATFGYNFKKNITVTGGYSQMFGSSTLEFVKGGEANHTNNWAWLMISVDPRIFSWKK</sequence>
<dbReference type="Gene3D" id="2.40.160.100">
    <property type="match status" value="1"/>
</dbReference>
<feature type="chain" id="PRO_5017619187" evidence="1">
    <location>
        <begin position="21"/>
        <end position="424"/>
    </location>
</feature>
<feature type="domain" description="Alginate export" evidence="2">
    <location>
        <begin position="23"/>
        <end position="153"/>
    </location>
</feature>
<gene>
    <name evidence="3" type="ORF">BD847_2535</name>
</gene>
<dbReference type="RefSeq" id="WP_115888574.1">
    <property type="nucleotide sequence ID" value="NZ_QRDQ01000009.1"/>
</dbReference>
<accession>A0A3D9FSE5</accession>
<dbReference type="Proteomes" id="UP000257004">
    <property type="component" value="Unassembled WGS sequence"/>
</dbReference>